<evidence type="ECO:0000259" key="2">
    <source>
        <dbReference type="PROSITE" id="PS50943"/>
    </source>
</evidence>
<proteinExistence type="predicted"/>
<reference evidence="4" key="1">
    <citation type="journal article" date="2019" name="Int. J. Syst. Evol. Microbiol.">
        <title>The Global Catalogue of Microorganisms (GCM) 10K type strain sequencing project: providing services to taxonomists for standard genome sequencing and annotation.</title>
        <authorList>
            <consortium name="The Broad Institute Genomics Platform"/>
            <consortium name="The Broad Institute Genome Sequencing Center for Infectious Disease"/>
            <person name="Wu L."/>
            <person name="Ma J."/>
        </authorList>
    </citation>
    <scope>NUCLEOTIDE SEQUENCE [LARGE SCALE GENOMIC DNA]</scope>
    <source>
        <strain evidence="4">CCUG 59778</strain>
    </source>
</reference>
<accession>A0ABV8XBA5</accession>
<gene>
    <name evidence="3" type="ORF">ACFOZY_16015</name>
</gene>
<dbReference type="EMBL" id="JBHSEC010000022">
    <property type="protein sequence ID" value="MFC4411897.1"/>
    <property type="molecule type" value="Genomic_DNA"/>
</dbReference>
<keyword evidence="4" id="KW-1185">Reference proteome</keyword>
<name>A0ABV8XBA5_9LACT</name>
<dbReference type="PANTHER" id="PTHR46558">
    <property type="entry name" value="TRACRIPTIONAL REGULATORY PROTEIN-RELATED-RELATED"/>
    <property type="match status" value="1"/>
</dbReference>
<dbReference type="SUPFAM" id="SSF47413">
    <property type="entry name" value="lambda repressor-like DNA-binding domains"/>
    <property type="match status" value="1"/>
</dbReference>
<keyword evidence="1" id="KW-0238">DNA-binding</keyword>
<comment type="caution">
    <text evidence="3">The sequence shown here is derived from an EMBL/GenBank/DDBJ whole genome shotgun (WGS) entry which is preliminary data.</text>
</comment>
<dbReference type="SMART" id="SM00530">
    <property type="entry name" value="HTH_XRE"/>
    <property type="match status" value="1"/>
</dbReference>
<dbReference type="CDD" id="cd00093">
    <property type="entry name" value="HTH_XRE"/>
    <property type="match status" value="1"/>
</dbReference>
<sequence length="131" mass="14978">MLGDRLKKARKDSNLTQELLAQKVSTTKGTISNYENGHSTPSNEMLVLLANALDTTTDYLLGRSNSTSTYREAGISDTAVSHLTAYQKEVMDFILSRENLFFKNKPEDILEALEQFEVYYEVYKKQQEKKK</sequence>
<evidence type="ECO:0000313" key="4">
    <source>
        <dbReference type="Proteomes" id="UP001595817"/>
    </source>
</evidence>
<dbReference type="InterPro" id="IPR010982">
    <property type="entry name" value="Lambda_DNA-bd_dom_sf"/>
</dbReference>
<dbReference type="InterPro" id="IPR001387">
    <property type="entry name" value="Cro/C1-type_HTH"/>
</dbReference>
<dbReference type="Proteomes" id="UP001595817">
    <property type="component" value="Unassembled WGS sequence"/>
</dbReference>
<dbReference type="Gene3D" id="1.10.260.40">
    <property type="entry name" value="lambda repressor-like DNA-binding domains"/>
    <property type="match status" value="1"/>
</dbReference>
<evidence type="ECO:0000256" key="1">
    <source>
        <dbReference type="ARBA" id="ARBA00023125"/>
    </source>
</evidence>
<dbReference type="Pfam" id="PF01381">
    <property type="entry name" value="HTH_3"/>
    <property type="match status" value="1"/>
</dbReference>
<dbReference type="PANTHER" id="PTHR46558:SF11">
    <property type="entry name" value="HTH-TYPE TRANSCRIPTIONAL REGULATOR XRE"/>
    <property type="match status" value="1"/>
</dbReference>
<dbReference type="RefSeq" id="WP_378157345.1">
    <property type="nucleotide sequence ID" value="NZ_JBHSEC010000022.1"/>
</dbReference>
<dbReference type="PROSITE" id="PS50943">
    <property type="entry name" value="HTH_CROC1"/>
    <property type="match status" value="1"/>
</dbReference>
<evidence type="ECO:0000313" key="3">
    <source>
        <dbReference type="EMBL" id="MFC4411897.1"/>
    </source>
</evidence>
<organism evidence="3 4">
    <name type="scientific">Chungangia koreensis</name>
    <dbReference type="NCBI Taxonomy" id="752657"/>
    <lineage>
        <taxon>Bacteria</taxon>
        <taxon>Bacillati</taxon>
        <taxon>Bacillota</taxon>
        <taxon>Bacilli</taxon>
        <taxon>Lactobacillales</taxon>
        <taxon>Chungangia</taxon>
    </lineage>
</organism>
<feature type="domain" description="HTH cro/C1-type" evidence="2">
    <location>
        <begin position="6"/>
        <end position="60"/>
    </location>
</feature>
<protein>
    <submittedName>
        <fullName evidence="3">Helix-turn-helix domain-containing protein</fullName>
    </submittedName>
</protein>